<dbReference type="Proteomes" id="UP000295217">
    <property type="component" value="Unassembled WGS sequence"/>
</dbReference>
<accession>A0A4R5ADX4</accession>
<protein>
    <submittedName>
        <fullName evidence="5">Arginase family protein</fullName>
    </submittedName>
</protein>
<dbReference type="PIRSF" id="PIRSF036979">
    <property type="entry name" value="Arginase"/>
    <property type="match status" value="1"/>
</dbReference>
<reference evidence="5 6" key="1">
    <citation type="submission" date="2019-02" db="EMBL/GenBank/DDBJ databases">
        <title>Draft genome sequences of novel Actinobacteria.</title>
        <authorList>
            <person name="Sahin N."/>
            <person name="Ay H."/>
            <person name="Saygin H."/>
        </authorList>
    </citation>
    <scope>NUCLEOTIDE SEQUENCE [LARGE SCALE GENOMIC DNA]</scope>
    <source>
        <strain evidence="5 6">8K307</strain>
    </source>
</reference>
<dbReference type="GO" id="GO:0030145">
    <property type="term" value="F:manganese ion binding"/>
    <property type="evidence" value="ECO:0007669"/>
    <property type="project" value="TreeGrafter"/>
</dbReference>
<dbReference type="SUPFAM" id="SSF52768">
    <property type="entry name" value="Arginase/deacetylase"/>
    <property type="match status" value="1"/>
</dbReference>
<keyword evidence="2" id="KW-0378">Hydrolase</keyword>
<dbReference type="Pfam" id="PF00491">
    <property type="entry name" value="Arginase"/>
    <property type="match status" value="1"/>
</dbReference>
<evidence type="ECO:0000256" key="3">
    <source>
        <dbReference type="ARBA" id="ARBA00023211"/>
    </source>
</evidence>
<dbReference type="AlphaFoldDB" id="A0A4R5ADX4"/>
<comment type="similarity">
    <text evidence="4">Belongs to the arginase family.</text>
</comment>
<dbReference type="EMBL" id="SMLB01000009">
    <property type="protein sequence ID" value="TDD70511.1"/>
    <property type="molecule type" value="Genomic_DNA"/>
</dbReference>
<keyword evidence="1" id="KW-0479">Metal-binding</keyword>
<evidence type="ECO:0000256" key="2">
    <source>
        <dbReference type="ARBA" id="ARBA00022801"/>
    </source>
</evidence>
<dbReference type="InterPro" id="IPR023696">
    <property type="entry name" value="Ureohydrolase_dom_sf"/>
</dbReference>
<comment type="caution">
    <text evidence="5">The sequence shown here is derived from an EMBL/GenBank/DDBJ whole genome shotgun (WGS) entry which is preliminary data.</text>
</comment>
<dbReference type="PROSITE" id="PS51409">
    <property type="entry name" value="ARGINASE_2"/>
    <property type="match status" value="1"/>
</dbReference>
<evidence type="ECO:0000256" key="4">
    <source>
        <dbReference type="PROSITE-ProRule" id="PRU00742"/>
    </source>
</evidence>
<dbReference type="PRINTS" id="PR00116">
    <property type="entry name" value="ARGINASE"/>
</dbReference>
<gene>
    <name evidence="5" type="ORF">E1262_09745</name>
</gene>
<dbReference type="GO" id="GO:0005829">
    <property type="term" value="C:cytosol"/>
    <property type="evidence" value="ECO:0007669"/>
    <property type="project" value="TreeGrafter"/>
</dbReference>
<evidence type="ECO:0000256" key="1">
    <source>
        <dbReference type="ARBA" id="ARBA00022723"/>
    </source>
</evidence>
<dbReference type="PANTHER" id="PTHR43782:SF3">
    <property type="entry name" value="ARGINASE"/>
    <property type="match status" value="1"/>
</dbReference>
<dbReference type="InterPro" id="IPR006035">
    <property type="entry name" value="Ureohydrolase"/>
</dbReference>
<evidence type="ECO:0000313" key="5">
    <source>
        <dbReference type="EMBL" id="TDD70511.1"/>
    </source>
</evidence>
<dbReference type="GO" id="GO:0004053">
    <property type="term" value="F:arginase activity"/>
    <property type="evidence" value="ECO:0007669"/>
    <property type="project" value="TreeGrafter"/>
</dbReference>
<proteinExistence type="inferred from homology"/>
<dbReference type="PANTHER" id="PTHR43782">
    <property type="entry name" value="ARGINASE"/>
    <property type="match status" value="1"/>
</dbReference>
<sequence>MYLVPKYGFTLDAWTLDVCARGAPVTAPLAILGVPSGAGACGVGQHQTPAAIRAAGLIDSLSDVGYDVSDLGDSPVIPWRPDRTRPQAQNLETVVHVVQTTATRVADALHEPDRAVLVLGGDCTVGIGTIAGTQQVLGDIAVAYFDLHSDLNTPATGADGALDWMALAHMLAIRGTELALAKATGRAPLLQPSQILLFAHDMRHATRFERAEIERLGLARTAVEDVRSDPARAARQALQLITARSGRYAIHLDVDVVDFTDAPLSEHPSRNAGLKLDEMLTALKILASGPGLAAITVAELNPHNAAADHGLLERFASSFAKAISR</sequence>
<name>A0A4R5ADX4_9ACTN</name>
<dbReference type="Gene3D" id="3.40.800.10">
    <property type="entry name" value="Ureohydrolase domain"/>
    <property type="match status" value="1"/>
</dbReference>
<organism evidence="5 6">
    <name type="scientific">Jiangella aurantiaca</name>
    <dbReference type="NCBI Taxonomy" id="2530373"/>
    <lineage>
        <taxon>Bacteria</taxon>
        <taxon>Bacillati</taxon>
        <taxon>Actinomycetota</taxon>
        <taxon>Actinomycetes</taxon>
        <taxon>Jiangellales</taxon>
        <taxon>Jiangellaceae</taxon>
        <taxon>Jiangella</taxon>
    </lineage>
</organism>
<keyword evidence="6" id="KW-1185">Reference proteome</keyword>
<keyword evidence="3" id="KW-0464">Manganese</keyword>
<evidence type="ECO:0000313" key="6">
    <source>
        <dbReference type="Proteomes" id="UP000295217"/>
    </source>
</evidence>
<dbReference type="OrthoDB" id="7331788at2"/>